<sequence>MMKLNYICYYNPGHISGMDEPADKWVTVGACDWVPDAAAALRSVVGASFSSASPSALNNASAFSTAHSKCGTGASSTGSSISQASAGTGLQRTASVGGEWEWEFKEGAERESRNGRGGNGSGTPCAGDGGAGDAKKADCVFEGRMYRVGTGAASERREGGEREARGRRWRRAASESGSDRVCKGGDEQEAGKTTLEACRNGRRRAANVPQGGDQEQHQRARMGRYSNLKSCEKAAQMASRRRSEEAEEGPNEGPEWPEASGAQFAQKVRTGERRLFSYKTTYLRGPQGNCKRHLKRNAHTSQESDGCSGRAAKPDWWA</sequence>
<feature type="region of interest" description="Disordered" evidence="1">
    <location>
        <begin position="201"/>
        <end position="271"/>
    </location>
</feature>
<dbReference type="Proteomes" id="UP001218218">
    <property type="component" value="Unassembled WGS sequence"/>
</dbReference>
<feature type="compositionally biased region" description="Gly residues" evidence="1">
    <location>
        <begin position="115"/>
        <end position="132"/>
    </location>
</feature>
<feature type="region of interest" description="Disordered" evidence="1">
    <location>
        <begin position="74"/>
        <end position="95"/>
    </location>
</feature>
<gene>
    <name evidence="2" type="ORF">DFH08DRAFT_929748</name>
</gene>
<evidence type="ECO:0000313" key="2">
    <source>
        <dbReference type="EMBL" id="KAJ7367077.1"/>
    </source>
</evidence>
<protein>
    <submittedName>
        <fullName evidence="2">Uncharacterized protein</fullName>
    </submittedName>
</protein>
<evidence type="ECO:0000313" key="3">
    <source>
        <dbReference type="Proteomes" id="UP001218218"/>
    </source>
</evidence>
<accession>A0AAD7ASE5</accession>
<feature type="region of interest" description="Disordered" evidence="1">
    <location>
        <begin position="286"/>
        <end position="318"/>
    </location>
</feature>
<dbReference type="EMBL" id="JARIHO010000002">
    <property type="protein sequence ID" value="KAJ7367077.1"/>
    <property type="molecule type" value="Genomic_DNA"/>
</dbReference>
<organism evidence="2 3">
    <name type="scientific">Mycena albidolilacea</name>
    <dbReference type="NCBI Taxonomy" id="1033008"/>
    <lineage>
        <taxon>Eukaryota</taxon>
        <taxon>Fungi</taxon>
        <taxon>Dikarya</taxon>
        <taxon>Basidiomycota</taxon>
        <taxon>Agaricomycotina</taxon>
        <taxon>Agaricomycetes</taxon>
        <taxon>Agaricomycetidae</taxon>
        <taxon>Agaricales</taxon>
        <taxon>Marasmiineae</taxon>
        <taxon>Mycenaceae</taxon>
        <taxon>Mycena</taxon>
    </lineage>
</organism>
<feature type="compositionally biased region" description="Basic and acidic residues" evidence="1">
    <location>
        <begin position="177"/>
        <end position="188"/>
    </location>
</feature>
<feature type="region of interest" description="Disordered" evidence="1">
    <location>
        <begin position="151"/>
        <end position="188"/>
    </location>
</feature>
<dbReference type="AlphaFoldDB" id="A0AAD7ASE5"/>
<proteinExistence type="predicted"/>
<name>A0AAD7ASE5_9AGAR</name>
<reference evidence="2" key="1">
    <citation type="submission" date="2023-03" db="EMBL/GenBank/DDBJ databases">
        <title>Massive genome expansion in bonnet fungi (Mycena s.s.) driven by repeated elements and novel gene families across ecological guilds.</title>
        <authorList>
            <consortium name="Lawrence Berkeley National Laboratory"/>
            <person name="Harder C.B."/>
            <person name="Miyauchi S."/>
            <person name="Viragh M."/>
            <person name="Kuo A."/>
            <person name="Thoen E."/>
            <person name="Andreopoulos B."/>
            <person name="Lu D."/>
            <person name="Skrede I."/>
            <person name="Drula E."/>
            <person name="Henrissat B."/>
            <person name="Morin E."/>
            <person name="Kohler A."/>
            <person name="Barry K."/>
            <person name="LaButti K."/>
            <person name="Morin E."/>
            <person name="Salamov A."/>
            <person name="Lipzen A."/>
            <person name="Mereny Z."/>
            <person name="Hegedus B."/>
            <person name="Baldrian P."/>
            <person name="Stursova M."/>
            <person name="Weitz H."/>
            <person name="Taylor A."/>
            <person name="Grigoriev I.V."/>
            <person name="Nagy L.G."/>
            <person name="Martin F."/>
            <person name="Kauserud H."/>
        </authorList>
    </citation>
    <scope>NUCLEOTIDE SEQUENCE</scope>
    <source>
        <strain evidence="2">CBHHK002</strain>
    </source>
</reference>
<keyword evidence="3" id="KW-1185">Reference proteome</keyword>
<feature type="compositionally biased region" description="Low complexity" evidence="1">
    <location>
        <begin position="74"/>
        <end position="89"/>
    </location>
</feature>
<evidence type="ECO:0000256" key="1">
    <source>
        <dbReference type="SAM" id="MobiDB-lite"/>
    </source>
</evidence>
<feature type="region of interest" description="Disordered" evidence="1">
    <location>
        <begin position="107"/>
        <end position="133"/>
    </location>
</feature>
<feature type="compositionally biased region" description="Basic and acidic residues" evidence="1">
    <location>
        <begin position="154"/>
        <end position="166"/>
    </location>
</feature>
<comment type="caution">
    <text evidence="2">The sequence shown here is derived from an EMBL/GenBank/DDBJ whole genome shotgun (WGS) entry which is preliminary data.</text>
</comment>